<feature type="region of interest" description="Disordered" evidence="1">
    <location>
        <begin position="85"/>
        <end position="106"/>
    </location>
</feature>
<feature type="region of interest" description="Disordered" evidence="1">
    <location>
        <begin position="31"/>
        <end position="67"/>
    </location>
</feature>
<feature type="compositionally biased region" description="Polar residues" evidence="1">
    <location>
        <begin position="31"/>
        <end position="47"/>
    </location>
</feature>
<organism evidence="2 3">
    <name type="scientific">Hevea brasiliensis</name>
    <name type="common">Para rubber tree</name>
    <name type="synonym">Siphonia brasiliensis</name>
    <dbReference type="NCBI Taxonomy" id="3981"/>
    <lineage>
        <taxon>Eukaryota</taxon>
        <taxon>Viridiplantae</taxon>
        <taxon>Streptophyta</taxon>
        <taxon>Embryophyta</taxon>
        <taxon>Tracheophyta</taxon>
        <taxon>Spermatophyta</taxon>
        <taxon>Magnoliopsida</taxon>
        <taxon>eudicotyledons</taxon>
        <taxon>Gunneridae</taxon>
        <taxon>Pentapetalae</taxon>
        <taxon>rosids</taxon>
        <taxon>fabids</taxon>
        <taxon>Malpighiales</taxon>
        <taxon>Euphorbiaceae</taxon>
        <taxon>Crotonoideae</taxon>
        <taxon>Micrandreae</taxon>
        <taxon>Hevea</taxon>
    </lineage>
</organism>
<reference evidence="2" key="1">
    <citation type="journal article" date="2023" name="Plant Biotechnol. J.">
        <title>Chromosome-level wild Hevea brasiliensis genome provides new tools for genomic-assisted breeding and valuable loci to elevate rubber yield.</title>
        <authorList>
            <person name="Cheng H."/>
            <person name="Song X."/>
            <person name="Hu Y."/>
            <person name="Wu T."/>
            <person name="Yang Q."/>
            <person name="An Z."/>
            <person name="Feng S."/>
            <person name="Deng Z."/>
            <person name="Wu W."/>
            <person name="Zeng X."/>
            <person name="Tu M."/>
            <person name="Wang X."/>
            <person name="Huang H."/>
        </authorList>
    </citation>
    <scope>NUCLEOTIDE SEQUENCE</scope>
    <source>
        <strain evidence="2">MT/VB/25A 57/8</strain>
    </source>
</reference>
<evidence type="ECO:0000256" key="1">
    <source>
        <dbReference type="SAM" id="MobiDB-lite"/>
    </source>
</evidence>
<protein>
    <submittedName>
        <fullName evidence="2">Uncharacterized protein</fullName>
    </submittedName>
</protein>
<proteinExistence type="predicted"/>
<evidence type="ECO:0000313" key="3">
    <source>
        <dbReference type="Proteomes" id="UP001174677"/>
    </source>
</evidence>
<gene>
    <name evidence="2" type="ORF">P3X46_014919</name>
</gene>
<sequence>MWGVSPIPFPPFFPFIPRPTKALVSLTVSATSQPFRQRSSPNPNQQKQRIRNHEPENDNQRGAATNQLSGLDVLWAMKRAAAEKNRAAATTNKKNRKRKGLLSADGQREEYAVDYSNVRPLCIKSEWGARLDELEKRLQEISETK</sequence>
<evidence type="ECO:0000313" key="2">
    <source>
        <dbReference type="EMBL" id="KAJ9171566.1"/>
    </source>
</evidence>
<keyword evidence="3" id="KW-1185">Reference proteome</keyword>
<dbReference type="PANTHER" id="PTHR37728:SF1">
    <property type="entry name" value="OS06G0132300 PROTEIN"/>
    <property type="match status" value="1"/>
</dbReference>
<name>A0ABQ9LUI2_HEVBR</name>
<dbReference type="Proteomes" id="UP001174677">
    <property type="component" value="Chromosome 9"/>
</dbReference>
<accession>A0ABQ9LUI2</accession>
<dbReference type="PANTHER" id="PTHR37728">
    <property type="entry name" value="BNAA04G26730D PROTEIN"/>
    <property type="match status" value="1"/>
</dbReference>
<dbReference type="EMBL" id="JARPOI010000009">
    <property type="protein sequence ID" value="KAJ9171566.1"/>
    <property type="molecule type" value="Genomic_DNA"/>
</dbReference>
<comment type="caution">
    <text evidence="2">The sequence shown here is derived from an EMBL/GenBank/DDBJ whole genome shotgun (WGS) entry which is preliminary data.</text>
</comment>